<dbReference type="Proteomes" id="UP000609064">
    <property type="component" value="Unassembled WGS sequence"/>
</dbReference>
<organism evidence="3 4">
    <name type="scientific">Emticicia aquatilis</name>
    <dbReference type="NCBI Taxonomy" id="1537369"/>
    <lineage>
        <taxon>Bacteria</taxon>
        <taxon>Pseudomonadati</taxon>
        <taxon>Bacteroidota</taxon>
        <taxon>Cytophagia</taxon>
        <taxon>Cytophagales</taxon>
        <taxon>Leadbetterellaceae</taxon>
        <taxon>Emticicia</taxon>
    </lineage>
</organism>
<evidence type="ECO:0000313" key="3">
    <source>
        <dbReference type="EMBL" id="GGD70637.1"/>
    </source>
</evidence>
<dbReference type="Pfam" id="PF02577">
    <property type="entry name" value="BFN_dom"/>
    <property type="match status" value="1"/>
</dbReference>
<feature type="domain" description="UVR" evidence="1">
    <location>
        <begin position="149"/>
        <end position="184"/>
    </location>
</feature>
<comment type="caution">
    <text evidence="3">The sequence shown here is derived from an EMBL/GenBank/DDBJ whole genome shotgun (WGS) entry which is preliminary data.</text>
</comment>
<dbReference type="EMBL" id="BMKK01000008">
    <property type="protein sequence ID" value="GGD70637.1"/>
    <property type="molecule type" value="Genomic_DNA"/>
</dbReference>
<dbReference type="SUPFAM" id="SSF103256">
    <property type="entry name" value="Hypothetical protein TM0160"/>
    <property type="match status" value="1"/>
</dbReference>
<proteinExistence type="predicted"/>
<dbReference type="PROSITE" id="PS50151">
    <property type="entry name" value="UVR"/>
    <property type="match status" value="1"/>
</dbReference>
<name>A0A916Z0Y7_9BACT</name>
<evidence type="ECO:0008006" key="5">
    <source>
        <dbReference type="Google" id="ProtNLM"/>
    </source>
</evidence>
<dbReference type="InterPro" id="IPR036104">
    <property type="entry name" value="BFN_sf"/>
</dbReference>
<sequence length="184" mass="20936">MNKMEVSVIALAESESKKGYYVLILEESKSKKRIPIITGSQEAQAIAIHLERLQPARPLTHDLFKNTITQLGAIIKEVFIHRLEMEIFHALIILQTADKKLIEIDARTSDAIALAIRFSCPIYVSESVLESAGYEIDEKGKEKKGSYAEYTLEELEELLDKILKKEDYESAARVRDAIERRKSN</sequence>
<evidence type="ECO:0000259" key="1">
    <source>
        <dbReference type="PROSITE" id="PS50151"/>
    </source>
</evidence>
<dbReference type="PANTHER" id="PTHR15160">
    <property type="entry name" value="VON HIPPEL-LINDAU PROTEIN"/>
    <property type="match status" value="1"/>
</dbReference>
<accession>A0A916Z0Y7</accession>
<evidence type="ECO:0000259" key="2">
    <source>
        <dbReference type="PROSITE" id="PS51658"/>
    </source>
</evidence>
<dbReference type="InterPro" id="IPR003729">
    <property type="entry name" value="Bi_nuclease_dom"/>
</dbReference>
<dbReference type="PROSITE" id="PS51658">
    <property type="entry name" value="BFN"/>
    <property type="match status" value="1"/>
</dbReference>
<protein>
    <recommendedName>
        <fullName evidence="5">BFN domain-containing protein</fullName>
    </recommendedName>
</protein>
<reference evidence="3" key="2">
    <citation type="submission" date="2020-09" db="EMBL/GenBank/DDBJ databases">
        <authorList>
            <person name="Sun Q."/>
            <person name="Zhou Y."/>
        </authorList>
    </citation>
    <scope>NUCLEOTIDE SEQUENCE</scope>
    <source>
        <strain evidence="3">CGMCC 1.15958</strain>
    </source>
</reference>
<dbReference type="GO" id="GO:0004518">
    <property type="term" value="F:nuclease activity"/>
    <property type="evidence" value="ECO:0007669"/>
    <property type="project" value="InterPro"/>
</dbReference>
<gene>
    <name evidence="3" type="ORF">GCM10011514_38380</name>
</gene>
<dbReference type="Gene3D" id="3.10.690.10">
    <property type="entry name" value="Bifunctional nuclease domain"/>
    <property type="match status" value="1"/>
</dbReference>
<dbReference type="InterPro" id="IPR001943">
    <property type="entry name" value="UVR_dom"/>
</dbReference>
<reference evidence="3" key="1">
    <citation type="journal article" date="2014" name="Int. J. Syst. Evol. Microbiol.">
        <title>Complete genome sequence of Corynebacterium casei LMG S-19264T (=DSM 44701T), isolated from a smear-ripened cheese.</title>
        <authorList>
            <consortium name="US DOE Joint Genome Institute (JGI-PGF)"/>
            <person name="Walter F."/>
            <person name="Albersmeier A."/>
            <person name="Kalinowski J."/>
            <person name="Ruckert C."/>
        </authorList>
    </citation>
    <scope>NUCLEOTIDE SEQUENCE</scope>
    <source>
        <strain evidence="3">CGMCC 1.15958</strain>
    </source>
</reference>
<dbReference type="AlphaFoldDB" id="A0A916Z0Y7"/>
<evidence type="ECO:0000313" key="4">
    <source>
        <dbReference type="Proteomes" id="UP000609064"/>
    </source>
</evidence>
<feature type="domain" description="BFN" evidence="2">
    <location>
        <begin position="3"/>
        <end position="136"/>
    </location>
</feature>
<keyword evidence="4" id="KW-1185">Reference proteome</keyword>
<dbReference type="PANTHER" id="PTHR15160:SF1">
    <property type="entry name" value="VON HIPPEL-LINDAU DISEASE TUMOR SUPPRESSOR"/>
    <property type="match status" value="1"/>
</dbReference>